<proteinExistence type="predicted"/>
<protein>
    <submittedName>
        <fullName evidence="3">Uncharacterized protein</fullName>
    </submittedName>
</protein>
<organism evidence="2 3">
    <name type="scientific">Steinernema glaseri</name>
    <dbReference type="NCBI Taxonomy" id="37863"/>
    <lineage>
        <taxon>Eukaryota</taxon>
        <taxon>Metazoa</taxon>
        <taxon>Ecdysozoa</taxon>
        <taxon>Nematoda</taxon>
        <taxon>Chromadorea</taxon>
        <taxon>Rhabditida</taxon>
        <taxon>Tylenchina</taxon>
        <taxon>Panagrolaimomorpha</taxon>
        <taxon>Strongyloidoidea</taxon>
        <taxon>Steinernematidae</taxon>
        <taxon>Steinernema</taxon>
    </lineage>
</organism>
<accession>A0A1I8A997</accession>
<feature type="region of interest" description="Disordered" evidence="1">
    <location>
        <begin position="1"/>
        <end position="34"/>
    </location>
</feature>
<dbReference type="WBParaSite" id="L893_g34124.t1">
    <property type="protein sequence ID" value="L893_g34124.t1"/>
    <property type="gene ID" value="L893_g34124"/>
</dbReference>
<reference evidence="3" key="1">
    <citation type="submission" date="2016-11" db="UniProtKB">
        <authorList>
            <consortium name="WormBaseParasite"/>
        </authorList>
    </citation>
    <scope>IDENTIFICATION</scope>
</reference>
<feature type="compositionally biased region" description="Basic and acidic residues" evidence="1">
    <location>
        <begin position="7"/>
        <end position="16"/>
    </location>
</feature>
<sequence length="86" mass="10200">MVPETIGCREKNDPDSRLSSGTGDSLVPTKHDHDMLKQLPRSRTRKLHQRHQLRLCRPKRFHRHLHYPQYHYNSNNSSRVFSREAG</sequence>
<evidence type="ECO:0000313" key="2">
    <source>
        <dbReference type="Proteomes" id="UP000095287"/>
    </source>
</evidence>
<evidence type="ECO:0000256" key="1">
    <source>
        <dbReference type="SAM" id="MobiDB-lite"/>
    </source>
</evidence>
<dbReference type="Proteomes" id="UP000095287">
    <property type="component" value="Unplaced"/>
</dbReference>
<dbReference type="AlphaFoldDB" id="A0A1I8A997"/>
<evidence type="ECO:0000313" key="3">
    <source>
        <dbReference type="WBParaSite" id="L893_g34124.t1"/>
    </source>
</evidence>
<name>A0A1I8A997_9BILA</name>
<keyword evidence="2" id="KW-1185">Reference proteome</keyword>